<organism evidence="1 2">
    <name type="scientific">Tubulinosema ratisbonensis</name>
    <dbReference type="NCBI Taxonomy" id="291195"/>
    <lineage>
        <taxon>Eukaryota</taxon>
        <taxon>Fungi</taxon>
        <taxon>Fungi incertae sedis</taxon>
        <taxon>Microsporidia</taxon>
        <taxon>Tubulinosematoidea</taxon>
        <taxon>Tubulinosematidae</taxon>
        <taxon>Tubulinosema</taxon>
    </lineage>
</organism>
<reference evidence="1 2" key="1">
    <citation type="submission" date="2018-10" db="EMBL/GenBank/DDBJ databases">
        <title>Draft genome sequence of the microsporidian Tubulinosema ratisbonensis.</title>
        <authorList>
            <person name="Polonais V."/>
            <person name="Peyretaillade E."/>
            <person name="Niehus S."/>
            <person name="Wawrzyniak I."/>
            <person name="Franchet A."/>
            <person name="Gaspin C."/>
            <person name="Reichstadt M."/>
            <person name="Belser C."/>
            <person name="Labadie K."/>
            <person name="Delbac F."/>
            <person name="Ferrandon D."/>
        </authorList>
    </citation>
    <scope>NUCLEOTIDE SEQUENCE [LARGE SCALE GENOMIC DNA]</scope>
    <source>
        <strain evidence="1 2">Franzen</strain>
    </source>
</reference>
<gene>
    <name evidence="1" type="ORF">TUBRATIS_11720</name>
</gene>
<dbReference type="EMBL" id="RCSS01000247">
    <property type="protein sequence ID" value="RVD92330.1"/>
    <property type="molecule type" value="Genomic_DNA"/>
</dbReference>
<dbReference type="Proteomes" id="UP000282876">
    <property type="component" value="Unassembled WGS sequence"/>
</dbReference>
<sequence length="163" mass="18889">MLFYFVCTVKSITPEEIEQIAEISLIQLRQHLANQRVIFNQRLDKFRTKLNEENIKIKDAYASTFSDLSKLTEGYNEIFNNLKDIGKSVGVKKKYIKDLWPKSYFSAANQPVRQVHFSSSLTSPIVSKYRGVESQIPILTDPFKEKKSFEVSGAPGYVRRRFQ</sequence>
<comment type="caution">
    <text evidence="1">The sequence shown here is derived from an EMBL/GenBank/DDBJ whole genome shotgun (WGS) entry which is preliminary data.</text>
</comment>
<evidence type="ECO:0000313" key="2">
    <source>
        <dbReference type="Proteomes" id="UP000282876"/>
    </source>
</evidence>
<name>A0A437AMF5_9MICR</name>
<proteinExistence type="predicted"/>
<dbReference type="VEuPathDB" id="MicrosporidiaDB:TUBRATIS_11720"/>
<dbReference type="AlphaFoldDB" id="A0A437AMF5"/>
<protein>
    <submittedName>
        <fullName evidence="1">Uncharacterized protein</fullName>
    </submittedName>
</protein>
<evidence type="ECO:0000313" key="1">
    <source>
        <dbReference type="EMBL" id="RVD92330.1"/>
    </source>
</evidence>
<keyword evidence="2" id="KW-1185">Reference proteome</keyword>
<accession>A0A437AMF5</accession>